<evidence type="ECO:0000256" key="12">
    <source>
        <dbReference type="HAMAP-Rule" id="MF_00365"/>
    </source>
</evidence>
<proteinExistence type="inferred from homology"/>
<dbReference type="HAMAP" id="MF_00365">
    <property type="entry name" value="RecF"/>
    <property type="match status" value="1"/>
</dbReference>
<evidence type="ECO:0000256" key="8">
    <source>
        <dbReference type="ARBA" id="ARBA00022840"/>
    </source>
</evidence>
<evidence type="ECO:0000256" key="13">
    <source>
        <dbReference type="RuleBase" id="RU000578"/>
    </source>
</evidence>
<dbReference type="KEGG" id="aqt:FN924_00020"/>
<evidence type="ECO:0000256" key="3">
    <source>
        <dbReference type="ARBA" id="ARBA00020170"/>
    </source>
</evidence>
<keyword evidence="7 12" id="KW-0227">DNA damage</keyword>
<evidence type="ECO:0000259" key="14">
    <source>
        <dbReference type="Pfam" id="PF02463"/>
    </source>
</evidence>
<keyword evidence="10 12" id="KW-0234">DNA repair</keyword>
<keyword evidence="6 12" id="KW-0547">Nucleotide-binding</keyword>
<dbReference type="InterPro" id="IPR042174">
    <property type="entry name" value="RecF_2"/>
</dbReference>
<evidence type="ECO:0000256" key="9">
    <source>
        <dbReference type="ARBA" id="ARBA00023125"/>
    </source>
</evidence>
<dbReference type="Proteomes" id="UP000315215">
    <property type="component" value="Chromosome"/>
</dbReference>
<dbReference type="PROSITE" id="PS00618">
    <property type="entry name" value="RECF_2"/>
    <property type="match status" value="1"/>
</dbReference>
<evidence type="ECO:0000256" key="5">
    <source>
        <dbReference type="ARBA" id="ARBA00022705"/>
    </source>
</evidence>
<dbReference type="InterPro" id="IPR001238">
    <property type="entry name" value="DNA-binding_RecF"/>
</dbReference>
<evidence type="ECO:0000256" key="7">
    <source>
        <dbReference type="ARBA" id="ARBA00022763"/>
    </source>
</evidence>
<sequence length="373" mass="43257">MHIRELTLKHYRNYEHLDIHFDDKINVIIGENAQGKTNLMEAIYVLGFSKSHRTPRDKELIQWDAEYAKIEGSVFKRNRTFPLEIVFSAKGKKAKLNHIEQRRLSDYIGALNIVMFAPEDLNLVKGSPQIRRRFIDMEIGQVQPVYIHHLGQYQKVLKQRNSLLKELQRKPNGDRTMLHVLTDQLTEHAAVIIEKRFLFLELLRKWANPIHQGISRGLENLEISYQCSIDVSESHNKEKITSIFLEKFKEVESREVERGTTLIGPHRDDLIFYVNDKDVQTYGSQGQQRTTALSLKLAEIELIHNEVGEYPILLLDDVLSELDDYRQSHLLDTIQGKVQTFVSTTNVDGINHVTLEKAEIFRVEHGKIVGTEE</sequence>
<dbReference type="OrthoDB" id="9803889at2"/>
<keyword evidence="9 12" id="KW-0238">DNA-binding</keyword>
<dbReference type="Gene3D" id="1.20.1050.90">
    <property type="entry name" value="RecF/RecN/SMC, N-terminal domain"/>
    <property type="match status" value="1"/>
</dbReference>
<dbReference type="GO" id="GO:0000731">
    <property type="term" value="P:DNA synthesis involved in DNA repair"/>
    <property type="evidence" value="ECO:0007669"/>
    <property type="project" value="TreeGrafter"/>
</dbReference>
<evidence type="ECO:0000256" key="10">
    <source>
        <dbReference type="ARBA" id="ARBA00023204"/>
    </source>
</evidence>
<keyword evidence="8 12" id="KW-0067">ATP-binding</keyword>
<feature type="binding site" evidence="12">
    <location>
        <begin position="30"/>
        <end position="37"/>
    </location>
    <ligand>
        <name>ATP</name>
        <dbReference type="ChEBI" id="CHEBI:30616"/>
    </ligand>
</feature>
<dbReference type="NCBIfam" id="TIGR00611">
    <property type="entry name" value="recf"/>
    <property type="match status" value="1"/>
</dbReference>
<evidence type="ECO:0000256" key="6">
    <source>
        <dbReference type="ARBA" id="ARBA00022741"/>
    </source>
</evidence>
<dbReference type="FunFam" id="1.20.1050.90:FF:000002">
    <property type="entry name" value="DNA replication and repair protein RecF"/>
    <property type="match status" value="1"/>
</dbReference>
<dbReference type="SUPFAM" id="SSF52540">
    <property type="entry name" value="P-loop containing nucleoside triphosphate hydrolases"/>
    <property type="match status" value="1"/>
</dbReference>
<comment type="similarity">
    <text evidence="2 12 13">Belongs to the RecF family.</text>
</comment>
<dbReference type="PANTHER" id="PTHR32182">
    <property type="entry name" value="DNA REPLICATION AND REPAIR PROTEIN RECF"/>
    <property type="match status" value="1"/>
</dbReference>
<dbReference type="RefSeq" id="WP_143891524.1">
    <property type="nucleotide sequence ID" value="NZ_CP041666.1"/>
</dbReference>
<keyword evidence="5 12" id="KW-0235">DNA replication</keyword>
<dbReference type="InterPro" id="IPR027417">
    <property type="entry name" value="P-loop_NTPase"/>
</dbReference>
<dbReference type="CDD" id="cd03242">
    <property type="entry name" value="ABC_RecF"/>
    <property type="match status" value="1"/>
</dbReference>
<evidence type="ECO:0000256" key="2">
    <source>
        <dbReference type="ARBA" id="ARBA00008016"/>
    </source>
</evidence>
<evidence type="ECO:0000256" key="1">
    <source>
        <dbReference type="ARBA" id="ARBA00004496"/>
    </source>
</evidence>
<evidence type="ECO:0000313" key="15">
    <source>
        <dbReference type="EMBL" id="QDP38771.1"/>
    </source>
</evidence>
<dbReference type="GO" id="GO:0006302">
    <property type="term" value="P:double-strand break repair"/>
    <property type="evidence" value="ECO:0007669"/>
    <property type="project" value="TreeGrafter"/>
</dbReference>
<dbReference type="InterPro" id="IPR003395">
    <property type="entry name" value="RecF/RecN/SMC_N"/>
</dbReference>
<evidence type="ECO:0000313" key="16">
    <source>
        <dbReference type="Proteomes" id="UP000315215"/>
    </source>
</evidence>
<name>A0A516KBK5_9BACI</name>
<comment type="function">
    <text evidence="12 13">The RecF protein is involved in DNA metabolism; it is required for DNA replication and normal SOS inducibility. RecF binds preferentially to single-stranded, linear DNA. It also seems to bind ATP.</text>
</comment>
<dbReference type="GO" id="GO:0003697">
    <property type="term" value="F:single-stranded DNA binding"/>
    <property type="evidence" value="ECO:0007669"/>
    <property type="project" value="UniProtKB-UniRule"/>
</dbReference>
<dbReference type="Pfam" id="PF02463">
    <property type="entry name" value="SMC_N"/>
    <property type="match status" value="1"/>
</dbReference>
<dbReference type="GO" id="GO:0006260">
    <property type="term" value="P:DNA replication"/>
    <property type="evidence" value="ECO:0007669"/>
    <property type="project" value="UniProtKB-UniRule"/>
</dbReference>
<organism evidence="15 16">
    <name type="scientific">Radiobacillus deserti</name>
    <dbReference type="NCBI Taxonomy" id="2594883"/>
    <lineage>
        <taxon>Bacteria</taxon>
        <taxon>Bacillati</taxon>
        <taxon>Bacillota</taxon>
        <taxon>Bacilli</taxon>
        <taxon>Bacillales</taxon>
        <taxon>Bacillaceae</taxon>
        <taxon>Radiobacillus</taxon>
    </lineage>
</organism>
<keyword evidence="11 12" id="KW-0742">SOS response</keyword>
<gene>
    <name evidence="12 15" type="primary">recF</name>
    <name evidence="15" type="ORF">FN924_00020</name>
</gene>
<keyword evidence="16" id="KW-1185">Reference proteome</keyword>
<dbReference type="PROSITE" id="PS00617">
    <property type="entry name" value="RECF_1"/>
    <property type="match status" value="1"/>
</dbReference>
<dbReference type="GO" id="GO:0009432">
    <property type="term" value="P:SOS response"/>
    <property type="evidence" value="ECO:0007669"/>
    <property type="project" value="UniProtKB-UniRule"/>
</dbReference>
<evidence type="ECO:0000256" key="4">
    <source>
        <dbReference type="ARBA" id="ARBA00022490"/>
    </source>
</evidence>
<dbReference type="GO" id="GO:0005737">
    <property type="term" value="C:cytoplasm"/>
    <property type="evidence" value="ECO:0007669"/>
    <property type="project" value="UniProtKB-SubCell"/>
</dbReference>
<feature type="domain" description="RecF/RecN/SMC N-terminal" evidence="14">
    <location>
        <begin position="3"/>
        <end position="353"/>
    </location>
</feature>
<dbReference type="PANTHER" id="PTHR32182:SF0">
    <property type="entry name" value="DNA REPLICATION AND REPAIR PROTEIN RECF"/>
    <property type="match status" value="1"/>
</dbReference>
<comment type="subcellular location">
    <subcellularLocation>
        <location evidence="1 12 13">Cytoplasm</location>
    </subcellularLocation>
</comment>
<dbReference type="GO" id="GO:0005524">
    <property type="term" value="F:ATP binding"/>
    <property type="evidence" value="ECO:0007669"/>
    <property type="project" value="UniProtKB-UniRule"/>
</dbReference>
<evidence type="ECO:0000256" key="11">
    <source>
        <dbReference type="ARBA" id="ARBA00023236"/>
    </source>
</evidence>
<dbReference type="AlphaFoldDB" id="A0A516KBK5"/>
<reference evidence="15 16" key="1">
    <citation type="submission" date="2019-07" db="EMBL/GenBank/DDBJ databases">
        <authorList>
            <person name="Li J."/>
        </authorList>
    </citation>
    <scope>NUCLEOTIDE SEQUENCE [LARGE SCALE GENOMIC DNA]</scope>
    <source>
        <strain evidence="15 16">TKL69</strain>
    </source>
</reference>
<dbReference type="Gene3D" id="3.40.50.300">
    <property type="entry name" value="P-loop containing nucleotide triphosphate hydrolases"/>
    <property type="match status" value="1"/>
</dbReference>
<protein>
    <recommendedName>
        <fullName evidence="3 12">DNA replication and repair protein RecF</fullName>
    </recommendedName>
</protein>
<accession>A0A516KBK5</accession>
<keyword evidence="4 12" id="KW-0963">Cytoplasm</keyword>
<dbReference type="InterPro" id="IPR018078">
    <property type="entry name" value="DNA-binding_RecF_CS"/>
</dbReference>
<dbReference type="EMBL" id="CP041666">
    <property type="protein sequence ID" value="QDP38771.1"/>
    <property type="molecule type" value="Genomic_DNA"/>
</dbReference>